<sequence length="122" mass="13646">MQEKLLRRLAADQAKQQEELLLTHLPEALRPVLREEVTAKVVQQLKEQAEQQQEKEKQEETAQYLAARVLVVGCITTSMLIFKAELLEPNLAAAIVVPTIFKLVDSASKAAVKAPFQLPSKE</sequence>
<accession>A0A9D4TNN3</accession>
<gene>
    <name evidence="2" type="ORF">D9Q98_005023</name>
</gene>
<evidence type="ECO:0000313" key="3">
    <source>
        <dbReference type="Proteomes" id="UP001055712"/>
    </source>
</evidence>
<evidence type="ECO:0000256" key="1">
    <source>
        <dbReference type="SAM" id="Coils"/>
    </source>
</evidence>
<evidence type="ECO:0000313" key="2">
    <source>
        <dbReference type="EMBL" id="KAI3430428.1"/>
    </source>
</evidence>
<reference evidence="2" key="2">
    <citation type="submission" date="2020-11" db="EMBL/GenBank/DDBJ databases">
        <authorList>
            <person name="Cecchin M."/>
            <person name="Marcolungo L."/>
            <person name="Rossato M."/>
            <person name="Girolomoni L."/>
            <person name="Cosentino E."/>
            <person name="Cuine S."/>
            <person name="Li-Beisson Y."/>
            <person name="Delledonne M."/>
            <person name="Ballottari M."/>
        </authorList>
    </citation>
    <scope>NUCLEOTIDE SEQUENCE</scope>
    <source>
        <strain evidence="2">211/11P</strain>
        <tissue evidence="2">Whole cell</tissue>
    </source>
</reference>
<keyword evidence="1" id="KW-0175">Coiled coil</keyword>
<proteinExistence type="predicted"/>
<dbReference type="EMBL" id="SIDB01000007">
    <property type="protein sequence ID" value="KAI3430428.1"/>
    <property type="molecule type" value="Genomic_DNA"/>
</dbReference>
<reference evidence="2" key="1">
    <citation type="journal article" date="2019" name="Plant J.">
        <title>Chlorella vulgaris genome assembly and annotation reveals the molecular basis for metabolic acclimation to high light conditions.</title>
        <authorList>
            <person name="Cecchin M."/>
            <person name="Marcolungo L."/>
            <person name="Rossato M."/>
            <person name="Girolomoni L."/>
            <person name="Cosentino E."/>
            <person name="Cuine S."/>
            <person name="Li-Beisson Y."/>
            <person name="Delledonne M."/>
            <person name="Ballottari M."/>
        </authorList>
    </citation>
    <scope>NUCLEOTIDE SEQUENCE</scope>
    <source>
        <strain evidence="2">211/11P</strain>
    </source>
</reference>
<protein>
    <submittedName>
        <fullName evidence="2">Uncharacterized protein</fullName>
    </submittedName>
</protein>
<dbReference type="Proteomes" id="UP001055712">
    <property type="component" value="Unassembled WGS sequence"/>
</dbReference>
<comment type="caution">
    <text evidence="2">The sequence shown here is derived from an EMBL/GenBank/DDBJ whole genome shotgun (WGS) entry which is preliminary data.</text>
</comment>
<feature type="coiled-coil region" evidence="1">
    <location>
        <begin position="35"/>
        <end position="62"/>
    </location>
</feature>
<organism evidence="2 3">
    <name type="scientific">Chlorella vulgaris</name>
    <name type="common">Green alga</name>
    <dbReference type="NCBI Taxonomy" id="3077"/>
    <lineage>
        <taxon>Eukaryota</taxon>
        <taxon>Viridiplantae</taxon>
        <taxon>Chlorophyta</taxon>
        <taxon>core chlorophytes</taxon>
        <taxon>Trebouxiophyceae</taxon>
        <taxon>Chlorellales</taxon>
        <taxon>Chlorellaceae</taxon>
        <taxon>Chlorella clade</taxon>
        <taxon>Chlorella</taxon>
    </lineage>
</organism>
<dbReference type="AlphaFoldDB" id="A0A9D4TNN3"/>
<name>A0A9D4TNN3_CHLVU</name>
<keyword evidence="3" id="KW-1185">Reference proteome</keyword>